<reference evidence="2" key="1">
    <citation type="journal article" date="2015" name="Nature">
        <title>Complex archaea that bridge the gap between prokaryotes and eukaryotes.</title>
        <authorList>
            <person name="Spang A."/>
            <person name="Saw J.H."/>
            <person name="Jorgensen S.L."/>
            <person name="Zaremba-Niedzwiedzka K."/>
            <person name="Martijn J."/>
            <person name="Lind A.E."/>
            <person name="van Eijk R."/>
            <person name="Schleper C."/>
            <person name="Guy L."/>
            <person name="Ettema T.J."/>
        </authorList>
    </citation>
    <scope>NUCLEOTIDE SEQUENCE</scope>
</reference>
<evidence type="ECO:0000256" key="1">
    <source>
        <dbReference type="SAM" id="Phobius"/>
    </source>
</evidence>
<sequence length="86" mass="9552">MTGLLVGAGLYLILGLLSLVLLDLRTQRIRDRLREASYDTQALMMSGIRTAIVVTALALWVFWPFAIYGAVEGRLRSKTKGGKKKE</sequence>
<proteinExistence type="predicted"/>
<comment type="caution">
    <text evidence="2">The sequence shown here is derived from an EMBL/GenBank/DDBJ whole genome shotgun (WGS) entry which is preliminary data.</text>
</comment>
<protein>
    <submittedName>
        <fullName evidence="2">Uncharacterized protein</fullName>
    </submittedName>
</protein>
<feature type="transmembrane region" description="Helical" evidence="1">
    <location>
        <begin position="50"/>
        <end position="71"/>
    </location>
</feature>
<gene>
    <name evidence="2" type="ORF">LCGC14_1487300</name>
</gene>
<keyword evidence="1" id="KW-0812">Transmembrane</keyword>
<dbReference type="AlphaFoldDB" id="A0A0F9LNI9"/>
<keyword evidence="1" id="KW-0472">Membrane</keyword>
<organism evidence="2">
    <name type="scientific">marine sediment metagenome</name>
    <dbReference type="NCBI Taxonomy" id="412755"/>
    <lineage>
        <taxon>unclassified sequences</taxon>
        <taxon>metagenomes</taxon>
        <taxon>ecological metagenomes</taxon>
    </lineage>
</organism>
<accession>A0A0F9LNI9</accession>
<evidence type="ECO:0000313" key="2">
    <source>
        <dbReference type="EMBL" id="KKM65835.1"/>
    </source>
</evidence>
<keyword evidence="1" id="KW-1133">Transmembrane helix</keyword>
<dbReference type="EMBL" id="LAZR01010651">
    <property type="protein sequence ID" value="KKM65835.1"/>
    <property type="molecule type" value="Genomic_DNA"/>
</dbReference>
<name>A0A0F9LNI9_9ZZZZ</name>